<reference evidence="1 2" key="1">
    <citation type="submission" date="2017-11" db="EMBL/GenBank/DDBJ databases">
        <title>Complete genome of a free-living desiccation-tolerant cyanobacterium and its photosynthetic adaptation to extreme terrestrial habitat.</title>
        <authorList>
            <person name="Shang J."/>
        </authorList>
    </citation>
    <scope>NUCLEOTIDE SEQUENCE [LARGE SCALE GENOMIC DNA]</scope>
    <source>
        <strain evidence="1 2">CCNUN1</strain>
    </source>
</reference>
<name>A0A2K8SML4_9NOSO</name>
<organism evidence="1 2">
    <name type="scientific">Nostoc flagelliforme CCNUN1</name>
    <dbReference type="NCBI Taxonomy" id="2038116"/>
    <lineage>
        <taxon>Bacteria</taxon>
        <taxon>Bacillati</taxon>
        <taxon>Cyanobacteriota</taxon>
        <taxon>Cyanophyceae</taxon>
        <taxon>Nostocales</taxon>
        <taxon>Nostocaceae</taxon>
        <taxon>Nostoc</taxon>
    </lineage>
</organism>
<evidence type="ECO:0000313" key="1">
    <source>
        <dbReference type="EMBL" id="AUB36648.1"/>
    </source>
</evidence>
<evidence type="ECO:0000313" key="2">
    <source>
        <dbReference type="Proteomes" id="UP000232003"/>
    </source>
</evidence>
<dbReference type="Proteomes" id="UP000232003">
    <property type="component" value="Chromosome"/>
</dbReference>
<dbReference type="KEGG" id="nfl:COO91_02569"/>
<dbReference type="AlphaFoldDB" id="A0A2K8SML4"/>
<dbReference type="EMBL" id="CP024785">
    <property type="protein sequence ID" value="AUB36648.1"/>
    <property type="molecule type" value="Genomic_DNA"/>
</dbReference>
<accession>A0A2K8SML4</accession>
<gene>
    <name evidence="1" type="ORF">COO91_02569</name>
</gene>
<protein>
    <submittedName>
        <fullName evidence="1">Uncharacterized protein</fullName>
    </submittedName>
</protein>
<keyword evidence="2" id="KW-1185">Reference proteome</keyword>
<proteinExistence type="predicted"/>
<sequence length="40" mass="4597">MIFSSSIFQKVDQQQQESSLVIYLAATIYTVQYGDLLVLR</sequence>